<dbReference type="PANTHER" id="PTHR46890:SF48">
    <property type="entry name" value="RNA-DIRECTED DNA POLYMERASE"/>
    <property type="match status" value="1"/>
</dbReference>
<comment type="caution">
    <text evidence="1">The sequence shown here is derived from an EMBL/GenBank/DDBJ whole genome shotgun (WGS) entry which is preliminary data.</text>
</comment>
<evidence type="ECO:0000313" key="1">
    <source>
        <dbReference type="EMBL" id="MBA0587244.1"/>
    </source>
</evidence>
<proteinExistence type="predicted"/>
<gene>
    <name evidence="1" type="ORF">Gorai_000376</name>
</gene>
<evidence type="ECO:0008006" key="3">
    <source>
        <dbReference type="Google" id="ProtNLM"/>
    </source>
</evidence>
<dbReference type="AlphaFoldDB" id="A0A7J8PDE0"/>
<dbReference type="PANTHER" id="PTHR46890">
    <property type="entry name" value="NON-LTR RETROLELEMENT REVERSE TRANSCRIPTASE-LIKE PROTEIN-RELATED"/>
    <property type="match status" value="1"/>
</dbReference>
<dbReference type="EMBL" id="JABEZZ010000006">
    <property type="protein sequence ID" value="MBA0587244.1"/>
    <property type="molecule type" value="Genomic_DNA"/>
</dbReference>
<organism evidence="1 2">
    <name type="scientific">Gossypium raimondii</name>
    <name type="common">Peruvian cotton</name>
    <name type="synonym">Gossypium klotzschianum subsp. raimondii</name>
    <dbReference type="NCBI Taxonomy" id="29730"/>
    <lineage>
        <taxon>Eukaryota</taxon>
        <taxon>Viridiplantae</taxon>
        <taxon>Streptophyta</taxon>
        <taxon>Embryophyta</taxon>
        <taxon>Tracheophyta</taxon>
        <taxon>Spermatophyta</taxon>
        <taxon>Magnoliopsida</taxon>
        <taxon>eudicotyledons</taxon>
        <taxon>Gunneridae</taxon>
        <taxon>Pentapetalae</taxon>
        <taxon>rosids</taxon>
        <taxon>malvids</taxon>
        <taxon>Malvales</taxon>
        <taxon>Malvaceae</taxon>
        <taxon>Malvoideae</taxon>
        <taxon>Gossypium</taxon>
    </lineage>
</organism>
<evidence type="ECO:0000313" key="2">
    <source>
        <dbReference type="Proteomes" id="UP000593578"/>
    </source>
</evidence>
<accession>A0A7J8PDE0</accession>
<reference evidence="1 2" key="1">
    <citation type="journal article" date="2019" name="Genome Biol. Evol.">
        <title>Insights into the evolution of the New World diploid cottons (Gossypium, subgenus Houzingenia) based on genome sequencing.</title>
        <authorList>
            <person name="Grover C.E."/>
            <person name="Arick M.A. 2nd"/>
            <person name="Thrash A."/>
            <person name="Conover J.L."/>
            <person name="Sanders W.S."/>
            <person name="Peterson D.G."/>
            <person name="Frelichowski J.E."/>
            <person name="Scheffler J.A."/>
            <person name="Scheffler B.E."/>
            <person name="Wendel J.F."/>
        </authorList>
    </citation>
    <scope>NUCLEOTIDE SEQUENCE [LARGE SCALE GENOMIC DNA]</scope>
    <source>
        <strain evidence="1">8</strain>
        <tissue evidence="1">Leaf</tissue>
    </source>
</reference>
<dbReference type="InterPro" id="IPR052343">
    <property type="entry name" value="Retrotransposon-Effector_Assoc"/>
</dbReference>
<name>A0A7J8PDE0_GOSRA</name>
<protein>
    <recommendedName>
        <fullName evidence="3">Reverse transcriptase domain-containing protein</fullName>
    </recommendedName>
</protein>
<dbReference type="Proteomes" id="UP000593578">
    <property type="component" value="Unassembled WGS sequence"/>
</dbReference>
<sequence>MKLLCWNYCGIGNPVTVWELKMEGCMVVNAIGRSGGLAMMWKEGIKVEIKNYFSNHIDSLIHIENHNPIRFTSFYGNADPKIKKARGKGLRGRGAQSRKLGLLVVILMPSLMIRKWKEVNNRDGIAMVKERLNCFMISASDITNFPFIETKVIHQSNSDHDAIVLDTIGCKPREGSRDLRFRFKYDNGGTADIMGKFEKMGHALGLWQYKRATSKRKKNNIDRVKDINGCWKDNTNDICAATKEYFQNLFVSTLSKNEVLNLDYIEKNILGEMNKRLAKEFTVNEIKEAFNQMDPQKALGIDKLSESFFKENWKVVGVDIIKLWHEVVSGNRTVDSLNETIIVLIPKIKEPIDMTNFWPISLCKVIYKIIAKVLANRLKDTLLNYISQNQRAFVPGRLIHENILIAHELVHYLRSAKNGPNKGFVIKLNMNKADSSIARAAEALKEGFVWLVGDDNMVDIRRDKLGFEGLNRDSVYRSLLTNDERKVSDLWDNNRRYWKRERVIELYGNTMGDQIWNLPIIHNGVKKQQNVESKPPWVLHVKADLLLVIPKENRLENRSQYPATYDNIARICHNSSNVCPRCKNREETLIHGMKDYPMTREILALGGLNNRLLDGSYERCIDWLEDVLRKLDDKAAADFFTLL</sequence>